<protein>
    <submittedName>
        <fullName evidence="9">Sugar ABC transporter permease</fullName>
    </submittedName>
</protein>
<proteinExistence type="inferred from homology"/>
<feature type="transmembrane region" description="Helical" evidence="7">
    <location>
        <begin position="123"/>
        <end position="145"/>
    </location>
</feature>
<evidence type="ECO:0000256" key="5">
    <source>
        <dbReference type="ARBA" id="ARBA00022989"/>
    </source>
</evidence>
<evidence type="ECO:0000259" key="8">
    <source>
        <dbReference type="PROSITE" id="PS50928"/>
    </source>
</evidence>
<evidence type="ECO:0000313" key="10">
    <source>
        <dbReference type="Proteomes" id="UP001165667"/>
    </source>
</evidence>
<accession>A0AA41YXE8</accession>
<comment type="caution">
    <text evidence="9">The sequence shown here is derived from an EMBL/GenBank/DDBJ whole genome shotgun (WGS) entry which is preliminary data.</text>
</comment>
<dbReference type="AlphaFoldDB" id="A0AA41YXE8"/>
<gene>
    <name evidence="9" type="ORF">M8523_13360</name>
</gene>
<dbReference type="InterPro" id="IPR051393">
    <property type="entry name" value="ABC_transporter_permease"/>
</dbReference>
<dbReference type="Pfam" id="PF00528">
    <property type="entry name" value="BPD_transp_1"/>
    <property type="match status" value="1"/>
</dbReference>
<dbReference type="GO" id="GO:0005886">
    <property type="term" value="C:plasma membrane"/>
    <property type="evidence" value="ECO:0007669"/>
    <property type="project" value="UniProtKB-SubCell"/>
</dbReference>
<keyword evidence="2 7" id="KW-0813">Transport</keyword>
<feature type="domain" description="ABC transmembrane type-1" evidence="8">
    <location>
        <begin position="85"/>
        <end position="299"/>
    </location>
</feature>
<evidence type="ECO:0000256" key="4">
    <source>
        <dbReference type="ARBA" id="ARBA00022692"/>
    </source>
</evidence>
<feature type="transmembrane region" description="Helical" evidence="7">
    <location>
        <begin position="88"/>
        <end position="111"/>
    </location>
</feature>
<dbReference type="PANTHER" id="PTHR30193:SF37">
    <property type="entry name" value="INNER MEMBRANE ABC TRANSPORTER PERMEASE PROTEIN YCJO"/>
    <property type="match status" value="1"/>
</dbReference>
<evidence type="ECO:0000313" key="9">
    <source>
        <dbReference type="EMBL" id="MCW6509011.1"/>
    </source>
</evidence>
<dbReference type="Gene3D" id="1.10.3720.10">
    <property type="entry name" value="MetI-like"/>
    <property type="match status" value="1"/>
</dbReference>
<keyword evidence="6 7" id="KW-0472">Membrane</keyword>
<dbReference type="InterPro" id="IPR000515">
    <property type="entry name" value="MetI-like"/>
</dbReference>
<name>A0AA41YXE8_9HYPH</name>
<evidence type="ECO:0000256" key="3">
    <source>
        <dbReference type="ARBA" id="ARBA00022475"/>
    </source>
</evidence>
<dbReference type="PANTHER" id="PTHR30193">
    <property type="entry name" value="ABC TRANSPORTER PERMEASE PROTEIN"/>
    <property type="match status" value="1"/>
</dbReference>
<keyword evidence="4 7" id="KW-0812">Transmembrane</keyword>
<dbReference type="GO" id="GO:0055085">
    <property type="term" value="P:transmembrane transport"/>
    <property type="evidence" value="ECO:0007669"/>
    <property type="project" value="InterPro"/>
</dbReference>
<sequence length="314" mass="34247">MSQTLTASPAGRTLAEIRPHRGRRQGTVYLFLLPATAFFIGFVAYPILWVFDESLMRAGSDGVRHFVGLGNYLATLQDPIFWLVLRNMALWGLITIPVQMLIGGLIAWFIERHTQQWRGFFRTMFFLPVVTSVSVVSLVWAQIYAPYYGIAQNYLQVLGITMTDSALGNPATSIYALIVVNIWQWTGFSMLMYVAGIANLPSEVLDAARIDGARGMRLAGSVVVPMLAPVTKSLLLLGIIGTLQTFPIVQLMTGGGPSHSSEVFGTDIFRQSFVLGDTNTGATLSVIVLALAFGLTLAQIVFLGARLGGRRAAR</sequence>
<dbReference type="SUPFAM" id="SSF161098">
    <property type="entry name" value="MetI-like"/>
    <property type="match status" value="1"/>
</dbReference>
<dbReference type="RefSeq" id="WP_282585381.1">
    <property type="nucleotide sequence ID" value="NZ_JAMOIM010000008.1"/>
</dbReference>
<reference evidence="9" key="1">
    <citation type="submission" date="2022-05" db="EMBL/GenBank/DDBJ databases">
        <authorList>
            <person name="Pankratov T."/>
        </authorList>
    </citation>
    <scope>NUCLEOTIDE SEQUENCE</scope>
    <source>
        <strain evidence="9">BP6-180914</strain>
    </source>
</reference>
<feature type="transmembrane region" description="Helical" evidence="7">
    <location>
        <begin position="218"/>
        <end position="243"/>
    </location>
</feature>
<evidence type="ECO:0000256" key="6">
    <source>
        <dbReference type="ARBA" id="ARBA00023136"/>
    </source>
</evidence>
<evidence type="ECO:0000256" key="7">
    <source>
        <dbReference type="RuleBase" id="RU363032"/>
    </source>
</evidence>
<organism evidence="9 10">
    <name type="scientific">Lichenifustis flavocetrariae</name>
    <dbReference type="NCBI Taxonomy" id="2949735"/>
    <lineage>
        <taxon>Bacteria</taxon>
        <taxon>Pseudomonadati</taxon>
        <taxon>Pseudomonadota</taxon>
        <taxon>Alphaproteobacteria</taxon>
        <taxon>Hyphomicrobiales</taxon>
        <taxon>Lichenihabitantaceae</taxon>
        <taxon>Lichenifustis</taxon>
    </lineage>
</organism>
<comment type="similarity">
    <text evidence="7">Belongs to the binding-protein-dependent transport system permease family.</text>
</comment>
<feature type="transmembrane region" description="Helical" evidence="7">
    <location>
        <begin position="28"/>
        <end position="51"/>
    </location>
</feature>
<dbReference type="EMBL" id="JAMOIM010000008">
    <property type="protein sequence ID" value="MCW6509011.1"/>
    <property type="molecule type" value="Genomic_DNA"/>
</dbReference>
<dbReference type="PROSITE" id="PS50928">
    <property type="entry name" value="ABC_TM1"/>
    <property type="match status" value="1"/>
</dbReference>
<dbReference type="InterPro" id="IPR035906">
    <property type="entry name" value="MetI-like_sf"/>
</dbReference>
<evidence type="ECO:0000256" key="1">
    <source>
        <dbReference type="ARBA" id="ARBA00004651"/>
    </source>
</evidence>
<keyword evidence="5 7" id="KW-1133">Transmembrane helix</keyword>
<keyword evidence="3" id="KW-1003">Cell membrane</keyword>
<keyword evidence="10" id="KW-1185">Reference proteome</keyword>
<dbReference type="Proteomes" id="UP001165667">
    <property type="component" value="Unassembled WGS sequence"/>
</dbReference>
<evidence type="ECO:0000256" key="2">
    <source>
        <dbReference type="ARBA" id="ARBA00022448"/>
    </source>
</evidence>
<dbReference type="CDD" id="cd06261">
    <property type="entry name" value="TM_PBP2"/>
    <property type="match status" value="1"/>
</dbReference>
<comment type="subcellular location">
    <subcellularLocation>
        <location evidence="1 7">Cell membrane</location>
        <topology evidence="1 7">Multi-pass membrane protein</topology>
    </subcellularLocation>
</comment>
<feature type="transmembrane region" description="Helical" evidence="7">
    <location>
        <begin position="282"/>
        <end position="305"/>
    </location>
</feature>
<feature type="transmembrane region" description="Helical" evidence="7">
    <location>
        <begin position="174"/>
        <end position="197"/>
    </location>
</feature>